<accession>A0AAV5S0F9</accession>
<keyword evidence="2" id="KW-0067">ATP-binding</keyword>
<dbReference type="SUPFAM" id="SSF52540">
    <property type="entry name" value="P-loop containing nucleoside triphosphate hydrolases"/>
    <property type="match status" value="1"/>
</dbReference>
<evidence type="ECO:0000256" key="2">
    <source>
        <dbReference type="ARBA" id="ARBA00022840"/>
    </source>
</evidence>
<dbReference type="Gene3D" id="3.40.50.300">
    <property type="entry name" value="P-loop containing nucleotide triphosphate hydrolases"/>
    <property type="match status" value="1"/>
</dbReference>
<keyword evidence="6" id="KW-1185">Reference proteome</keyword>
<feature type="compositionally biased region" description="Low complexity" evidence="3">
    <location>
        <begin position="644"/>
        <end position="654"/>
    </location>
</feature>
<dbReference type="GO" id="GO:0006003">
    <property type="term" value="P:fructose 2,6-bisphosphate metabolic process"/>
    <property type="evidence" value="ECO:0007669"/>
    <property type="project" value="InterPro"/>
</dbReference>
<dbReference type="PANTHER" id="PTHR10606:SF32">
    <property type="entry name" value="6-PHOSPHOFRUCTO-2-KINASE 1"/>
    <property type="match status" value="1"/>
</dbReference>
<dbReference type="SUPFAM" id="SSF53254">
    <property type="entry name" value="Phosphoglycerate mutase-like"/>
    <property type="match status" value="1"/>
</dbReference>
<dbReference type="GO" id="GO:0005524">
    <property type="term" value="F:ATP binding"/>
    <property type="evidence" value="ECO:0007669"/>
    <property type="project" value="UniProtKB-KW"/>
</dbReference>
<dbReference type="EMBL" id="BTGD01000010">
    <property type="protein sequence ID" value="GMM56802.1"/>
    <property type="molecule type" value="Genomic_DNA"/>
</dbReference>
<gene>
    <name evidence="5" type="ORF">DAKH74_034180</name>
</gene>
<dbReference type="FunFam" id="3.40.50.300:FF:000644">
    <property type="entry name" value="GpmB, Fructose-2,6-bisphosphatase"/>
    <property type="match status" value="1"/>
</dbReference>
<dbReference type="PANTHER" id="PTHR10606">
    <property type="entry name" value="6-PHOSPHOFRUCTO-2-KINASE/FRUCTOSE-2,6-BISPHOSPHATASE"/>
    <property type="match status" value="1"/>
</dbReference>
<dbReference type="InterPro" id="IPR027417">
    <property type="entry name" value="P-loop_NTPase"/>
</dbReference>
<feature type="compositionally biased region" description="Polar residues" evidence="3">
    <location>
        <begin position="149"/>
        <end position="159"/>
    </location>
</feature>
<dbReference type="CDD" id="cd07067">
    <property type="entry name" value="HP_PGM_like"/>
    <property type="match status" value="1"/>
</dbReference>
<dbReference type="InterPro" id="IPR013079">
    <property type="entry name" value="6Phosfructo_kin"/>
</dbReference>
<dbReference type="Pfam" id="PF00300">
    <property type="entry name" value="His_Phos_1"/>
    <property type="match status" value="1"/>
</dbReference>
<evidence type="ECO:0000313" key="5">
    <source>
        <dbReference type="EMBL" id="GMM56802.1"/>
    </source>
</evidence>
<sequence>MPLSNNNARGESPRLQELPAELAKSLEREKEQAKGADSQQKPFEWRPASDSPVTSTHGTPMTRSVRGSIAHRESGSRDDGTSTPSPITSNVYINTGSGIHTVETTPESSHFMGDTPPRVSSSSTDAGGPRSLYKKKKNPTTLDIPGLTKSKSSPNGLISQKDQGSKLVIIMVGIPATGKSFITKKLSRYLNYSMYHCRVFNVGNTRRRYARDHNLGEQDSGFFDPNDPQATHLRDQWALDTLDELLKYLLEGDGSVAIFDATNTTRERRHTVMDRIRARSSQLKVLFLESICTDRGLVDKNIQLKLFGPDYKGRDPTESLQDFKQRLENYDSVYEPMDDEEGYPYIKMINVGTKLISYQIKGFLASLTLYYLLNFNLRDRQIWITRSAECEDNLTGKIGGNSDITARGDKYARALARFIEDQRCSFDESLARQCVEGEDEFPPSFFVWTSMLRRAEQTAQYFDDTEYPLKQMKMLDEINAGDVDGLTFAEFRKQFPKDYDERQKSKLLYRYPGSGGESYMDVSNRLRSVITEIERLEDNILLVTHHVVARILLGYFMNLSLEVVTNLDVPLHTVYCLEPRAQGVSWSLYEYIEEQDTFVKVPKSELHVTKVKEMCLVHNERHYSLVPTAPSSSMASNETHDSSDSSLTSHEPSSNRTPACGENTDIDELNQRLTKLQS</sequence>
<dbReference type="PIRSF" id="PIRSF000709">
    <property type="entry name" value="6PFK_2-Ptase"/>
    <property type="match status" value="1"/>
</dbReference>
<feature type="region of interest" description="Disordered" evidence="3">
    <location>
        <begin position="627"/>
        <end position="666"/>
    </location>
</feature>
<dbReference type="InterPro" id="IPR003094">
    <property type="entry name" value="6Pfruct_kin"/>
</dbReference>
<dbReference type="Proteomes" id="UP001377567">
    <property type="component" value="Unassembled WGS sequence"/>
</dbReference>
<organism evidence="5 6">
    <name type="scientific">Maudiozyma humilis</name>
    <name type="common">Sour dough yeast</name>
    <name type="synonym">Kazachstania humilis</name>
    <dbReference type="NCBI Taxonomy" id="51915"/>
    <lineage>
        <taxon>Eukaryota</taxon>
        <taxon>Fungi</taxon>
        <taxon>Dikarya</taxon>
        <taxon>Ascomycota</taxon>
        <taxon>Saccharomycotina</taxon>
        <taxon>Saccharomycetes</taxon>
        <taxon>Saccharomycetales</taxon>
        <taxon>Saccharomycetaceae</taxon>
        <taxon>Maudiozyma</taxon>
    </lineage>
</organism>
<keyword evidence="1" id="KW-0547">Nucleotide-binding</keyword>
<reference evidence="5 6" key="1">
    <citation type="journal article" date="2023" name="Elife">
        <title>Identification of key yeast species and microbe-microbe interactions impacting larval growth of Drosophila in the wild.</title>
        <authorList>
            <person name="Mure A."/>
            <person name="Sugiura Y."/>
            <person name="Maeda R."/>
            <person name="Honda K."/>
            <person name="Sakurai N."/>
            <person name="Takahashi Y."/>
            <person name="Watada M."/>
            <person name="Katoh T."/>
            <person name="Gotoh A."/>
            <person name="Gotoh Y."/>
            <person name="Taniguchi I."/>
            <person name="Nakamura K."/>
            <person name="Hayashi T."/>
            <person name="Katayama T."/>
            <person name="Uemura T."/>
            <person name="Hattori Y."/>
        </authorList>
    </citation>
    <scope>NUCLEOTIDE SEQUENCE [LARGE SCALE GENOMIC DNA]</scope>
    <source>
        <strain evidence="5 6">KH-74</strain>
    </source>
</reference>
<dbReference type="SMART" id="SM00855">
    <property type="entry name" value="PGAM"/>
    <property type="match status" value="1"/>
</dbReference>
<feature type="compositionally biased region" description="Basic and acidic residues" evidence="3">
    <location>
        <begin position="24"/>
        <end position="34"/>
    </location>
</feature>
<name>A0AAV5S0F9_MAUHU</name>
<evidence type="ECO:0000256" key="1">
    <source>
        <dbReference type="ARBA" id="ARBA00022741"/>
    </source>
</evidence>
<dbReference type="GO" id="GO:0003873">
    <property type="term" value="F:6-phosphofructo-2-kinase activity"/>
    <property type="evidence" value="ECO:0007669"/>
    <property type="project" value="InterPro"/>
</dbReference>
<evidence type="ECO:0000256" key="3">
    <source>
        <dbReference type="SAM" id="MobiDB-lite"/>
    </source>
</evidence>
<feature type="compositionally biased region" description="Polar residues" evidence="3">
    <location>
        <begin position="81"/>
        <end position="108"/>
    </location>
</feature>
<evidence type="ECO:0000313" key="6">
    <source>
        <dbReference type="Proteomes" id="UP001377567"/>
    </source>
</evidence>
<feature type="compositionally biased region" description="Polar residues" evidence="3">
    <location>
        <begin position="51"/>
        <end position="62"/>
    </location>
</feature>
<feature type="compositionally biased region" description="Basic and acidic residues" evidence="3">
    <location>
        <begin position="70"/>
        <end position="80"/>
    </location>
</feature>
<dbReference type="PRINTS" id="PR00991">
    <property type="entry name" value="6PFRUCTKNASE"/>
</dbReference>
<feature type="domain" description="6-phosphofructo-2-kinase" evidence="4">
    <location>
        <begin position="158"/>
        <end position="378"/>
    </location>
</feature>
<comment type="caution">
    <text evidence="5">The sequence shown here is derived from an EMBL/GenBank/DDBJ whole genome shotgun (WGS) entry which is preliminary data.</text>
</comment>
<dbReference type="InterPro" id="IPR029033">
    <property type="entry name" value="His_PPase_superfam"/>
</dbReference>
<dbReference type="GO" id="GO:0005829">
    <property type="term" value="C:cytosol"/>
    <property type="evidence" value="ECO:0007669"/>
    <property type="project" value="TreeGrafter"/>
</dbReference>
<feature type="region of interest" description="Disordered" evidence="3">
    <location>
        <begin position="1"/>
        <end position="159"/>
    </location>
</feature>
<dbReference type="Pfam" id="PF01591">
    <property type="entry name" value="6PF2K"/>
    <property type="match status" value="1"/>
</dbReference>
<dbReference type="GO" id="GO:0006000">
    <property type="term" value="P:fructose metabolic process"/>
    <property type="evidence" value="ECO:0007669"/>
    <property type="project" value="InterPro"/>
</dbReference>
<dbReference type="Gene3D" id="3.40.50.1240">
    <property type="entry name" value="Phosphoglycerate mutase-like"/>
    <property type="match status" value="1"/>
</dbReference>
<dbReference type="AlphaFoldDB" id="A0AAV5S0F9"/>
<evidence type="ECO:0000259" key="4">
    <source>
        <dbReference type="Pfam" id="PF01591"/>
    </source>
</evidence>
<dbReference type="InterPro" id="IPR013078">
    <property type="entry name" value="His_Pase_superF_clade-1"/>
</dbReference>
<proteinExistence type="predicted"/>
<protein>
    <recommendedName>
        <fullName evidence="4">6-phosphofructo-2-kinase domain-containing protein</fullName>
    </recommendedName>
</protein>